<dbReference type="InterPro" id="IPR002156">
    <property type="entry name" value="RNaseH_domain"/>
</dbReference>
<keyword evidence="2" id="KW-0378">Hydrolase</keyword>
<evidence type="ECO:0000313" key="3">
    <source>
        <dbReference type="Proteomes" id="UP001375370"/>
    </source>
</evidence>
<dbReference type="RefSeq" id="WP_338736788.1">
    <property type="nucleotide sequence ID" value="NZ_CP146612.1"/>
</dbReference>
<proteinExistence type="predicted"/>
<dbReference type="Proteomes" id="UP001375370">
    <property type="component" value="Chromosome"/>
</dbReference>
<evidence type="ECO:0000313" key="2">
    <source>
        <dbReference type="EMBL" id="WWX24674.1"/>
    </source>
</evidence>
<sequence length="135" mass="14524">MTQLIANSDGASRGNPGAAALGVIIKNPAGEIVLEVSRCLGRLTNNQAEYAAVIVALEEAHKLGADELLLKADSELVVKQLSGQYRVKNAGLAPLYAKVKALEVKFKSVKYRYVPREHNREADALANRALDGKIN</sequence>
<dbReference type="CDD" id="cd09279">
    <property type="entry name" value="RNase_HI_like"/>
    <property type="match status" value="1"/>
</dbReference>
<accession>A0ABZ2J610</accession>
<dbReference type="SUPFAM" id="SSF53098">
    <property type="entry name" value="Ribonuclease H-like"/>
    <property type="match status" value="1"/>
</dbReference>
<dbReference type="PANTHER" id="PTHR48475:SF1">
    <property type="entry name" value="RNASE H TYPE-1 DOMAIN-CONTAINING PROTEIN"/>
    <property type="match status" value="1"/>
</dbReference>
<gene>
    <name evidence="2" type="ORF">V8247_05235</name>
</gene>
<feature type="domain" description="RNase H type-1" evidence="1">
    <location>
        <begin position="1"/>
        <end position="131"/>
    </location>
</feature>
<dbReference type="InterPro" id="IPR036397">
    <property type="entry name" value="RNaseH_sf"/>
</dbReference>
<dbReference type="InterPro" id="IPR012337">
    <property type="entry name" value="RNaseH-like_sf"/>
</dbReference>
<dbReference type="GO" id="GO:0004523">
    <property type="term" value="F:RNA-DNA hybrid ribonuclease activity"/>
    <property type="evidence" value="ECO:0007669"/>
    <property type="project" value="UniProtKB-EC"/>
</dbReference>
<reference evidence="2 3" key="1">
    <citation type="submission" date="2024-03" db="EMBL/GenBank/DDBJ databases">
        <title>A Dehalogenimonas Isolated from Estuarine Sediments Dihaloeliminates Chlorinated Alkanes.</title>
        <authorList>
            <person name="Yang Y."/>
            <person name="Wang H."/>
        </authorList>
    </citation>
    <scope>NUCLEOTIDE SEQUENCE [LARGE SCALE GENOMIC DNA]</scope>
    <source>
        <strain evidence="2 3">W</strain>
    </source>
</reference>
<protein>
    <submittedName>
        <fullName evidence="2">Ribonuclease HI family protein</fullName>
        <ecNumber evidence="2">3.1.26.4</ecNumber>
    </submittedName>
</protein>
<organism evidence="2 3">
    <name type="scientific">Candidatus Dehalogenimonas loeffleri</name>
    <dbReference type="NCBI Taxonomy" id="3127115"/>
    <lineage>
        <taxon>Bacteria</taxon>
        <taxon>Bacillati</taxon>
        <taxon>Chloroflexota</taxon>
        <taxon>Dehalococcoidia</taxon>
        <taxon>Dehalococcoidales</taxon>
        <taxon>Dehalococcoidaceae</taxon>
        <taxon>Dehalogenimonas</taxon>
    </lineage>
</organism>
<dbReference type="PROSITE" id="PS50879">
    <property type="entry name" value="RNASE_H_1"/>
    <property type="match status" value="1"/>
</dbReference>
<dbReference type="Pfam" id="PF13456">
    <property type="entry name" value="RVT_3"/>
    <property type="match status" value="1"/>
</dbReference>
<dbReference type="EMBL" id="CP146612">
    <property type="protein sequence ID" value="WWX24674.1"/>
    <property type="molecule type" value="Genomic_DNA"/>
</dbReference>
<evidence type="ECO:0000259" key="1">
    <source>
        <dbReference type="PROSITE" id="PS50879"/>
    </source>
</evidence>
<dbReference type="EC" id="3.1.26.4" evidence="2"/>
<name>A0ABZ2J610_9CHLR</name>
<dbReference type="Gene3D" id="3.30.420.10">
    <property type="entry name" value="Ribonuclease H-like superfamily/Ribonuclease H"/>
    <property type="match status" value="1"/>
</dbReference>
<keyword evidence="3" id="KW-1185">Reference proteome</keyword>
<dbReference type="PANTHER" id="PTHR48475">
    <property type="entry name" value="RIBONUCLEASE H"/>
    <property type="match status" value="1"/>
</dbReference>